<name>A0A7W3PAP2_9ACTN</name>
<sequence>MTETAPKILAEIDTSKVVIENRDHVLILTINRPEARNAVDGDVWFLIGDALEKAQDDPEVRAIVLTGAGDLAFSAGLDLRALSTGTLRIPPEMAKYSFAGFARHFTSKPTIAAVNGKALGGGSELALACDLIVAVESASFGLPEVKRGLIAGGGGVFRITQAIPHKIALELLLTGEPMSAQDAARWGLVNRVVPDGEALSCALALAAQIAKNAPLAVQASKRLAYRLIDGEPAGEAAMWAANEAEIGALFASADAAEGPWAFAEKREPVWQGR</sequence>
<dbReference type="InterPro" id="IPR018376">
    <property type="entry name" value="Enoyl-CoA_hyd/isom_CS"/>
</dbReference>
<dbReference type="PANTHER" id="PTHR11941:SF169">
    <property type="entry name" value="(7AS)-7A-METHYL-1,5-DIOXO-2,3,5,6,7,7A-HEXAHYDRO-1H-INDENE-CARBOXYL-COA HYDROLASE"/>
    <property type="match status" value="1"/>
</dbReference>
<evidence type="ECO:0000313" key="8">
    <source>
        <dbReference type="EMBL" id="MBA8804960.1"/>
    </source>
</evidence>
<dbReference type="GO" id="GO:0006635">
    <property type="term" value="P:fatty acid beta-oxidation"/>
    <property type="evidence" value="ECO:0007669"/>
    <property type="project" value="TreeGrafter"/>
</dbReference>
<dbReference type="Gene3D" id="1.10.12.10">
    <property type="entry name" value="Lyase 2-enoyl-coa Hydratase, Chain A, domain 2"/>
    <property type="match status" value="1"/>
</dbReference>
<proteinExistence type="inferred from homology"/>
<comment type="catalytic activity">
    <reaction evidence="5">
        <text>a (3S)-3-hydroxyacyl-CoA = a (2E)-enoyl-CoA + H2O</text>
        <dbReference type="Rhea" id="RHEA:16105"/>
        <dbReference type="ChEBI" id="CHEBI:15377"/>
        <dbReference type="ChEBI" id="CHEBI:57318"/>
        <dbReference type="ChEBI" id="CHEBI:58856"/>
        <dbReference type="EC" id="4.2.1.17"/>
    </reaction>
</comment>
<dbReference type="SUPFAM" id="SSF52096">
    <property type="entry name" value="ClpP/crotonase"/>
    <property type="match status" value="1"/>
</dbReference>
<keyword evidence="3" id="KW-0443">Lipid metabolism</keyword>
<dbReference type="Proteomes" id="UP000580910">
    <property type="component" value="Unassembled WGS sequence"/>
</dbReference>
<keyword evidence="4 8" id="KW-0456">Lyase</keyword>
<dbReference type="NCBIfam" id="NF006100">
    <property type="entry name" value="PRK08252.1"/>
    <property type="match status" value="1"/>
</dbReference>
<dbReference type="PROSITE" id="PS00166">
    <property type="entry name" value="ENOYL_COA_HYDRATASE"/>
    <property type="match status" value="1"/>
</dbReference>
<dbReference type="InterPro" id="IPR001753">
    <property type="entry name" value="Enoyl-CoA_hydra/iso"/>
</dbReference>
<comment type="catalytic activity">
    <reaction evidence="6">
        <text>a 4-saturated-(3S)-3-hydroxyacyl-CoA = a (3E)-enoyl-CoA + H2O</text>
        <dbReference type="Rhea" id="RHEA:20724"/>
        <dbReference type="ChEBI" id="CHEBI:15377"/>
        <dbReference type="ChEBI" id="CHEBI:58521"/>
        <dbReference type="ChEBI" id="CHEBI:137480"/>
        <dbReference type="EC" id="4.2.1.17"/>
    </reaction>
</comment>
<dbReference type="Pfam" id="PF00378">
    <property type="entry name" value="ECH_1"/>
    <property type="match status" value="1"/>
</dbReference>
<dbReference type="GO" id="GO:0004300">
    <property type="term" value="F:enoyl-CoA hydratase activity"/>
    <property type="evidence" value="ECO:0007669"/>
    <property type="project" value="UniProtKB-EC"/>
</dbReference>
<evidence type="ECO:0000256" key="6">
    <source>
        <dbReference type="ARBA" id="ARBA00023717"/>
    </source>
</evidence>
<keyword evidence="9" id="KW-1185">Reference proteome</keyword>
<evidence type="ECO:0000256" key="1">
    <source>
        <dbReference type="ARBA" id="ARBA00005254"/>
    </source>
</evidence>
<dbReference type="FunFam" id="3.90.226.10:FF:000009">
    <property type="entry name" value="Carnitinyl-CoA dehydratase"/>
    <property type="match status" value="1"/>
</dbReference>
<evidence type="ECO:0000256" key="4">
    <source>
        <dbReference type="ARBA" id="ARBA00023239"/>
    </source>
</evidence>
<dbReference type="EMBL" id="JACGXA010000001">
    <property type="protein sequence ID" value="MBA8804960.1"/>
    <property type="molecule type" value="Genomic_DNA"/>
</dbReference>
<dbReference type="EC" id="4.2.1.17" evidence="2"/>
<evidence type="ECO:0000313" key="9">
    <source>
        <dbReference type="Proteomes" id="UP000580910"/>
    </source>
</evidence>
<gene>
    <name evidence="8" type="ORF">FB382_003251</name>
</gene>
<dbReference type="RefSeq" id="WP_343055639.1">
    <property type="nucleotide sequence ID" value="NZ_JACGXA010000001.1"/>
</dbReference>
<dbReference type="PANTHER" id="PTHR11941">
    <property type="entry name" value="ENOYL-COA HYDRATASE-RELATED"/>
    <property type="match status" value="1"/>
</dbReference>
<evidence type="ECO:0000256" key="7">
    <source>
        <dbReference type="RuleBase" id="RU003707"/>
    </source>
</evidence>
<evidence type="ECO:0000256" key="3">
    <source>
        <dbReference type="ARBA" id="ARBA00023098"/>
    </source>
</evidence>
<evidence type="ECO:0000256" key="2">
    <source>
        <dbReference type="ARBA" id="ARBA00012076"/>
    </source>
</evidence>
<comment type="similarity">
    <text evidence="1 7">Belongs to the enoyl-CoA hydratase/isomerase family.</text>
</comment>
<dbReference type="AlphaFoldDB" id="A0A7W3PAP2"/>
<dbReference type="CDD" id="cd06558">
    <property type="entry name" value="crotonase-like"/>
    <property type="match status" value="1"/>
</dbReference>
<reference evidence="8 9" key="1">
    <citation type="submission" date="2020-07" db="EMBL/GenBank/DDBJ databases">
        <title>Sequencing the genomes of 1000 actinobacteria strains.</title>
        <authorList>
            <person name="Klenk H.-P."/>
        </authorList>
    </citation>
    <scope>NUCLEOTIDE SEQUENCE [LARGE SCALE GENOMIC DNA]</scope>
    <source>
        <strain evidence="8 9">DSM 21349</strain>
    </source>
</reference>
<accession>A0A7W3PAP2</accession>
<dbReference type="InterPro" id="IPR014748">
    <property type="entry name" value="Enoyl-CoA_hydra_C"/>
</dbReference>
<dbReference type="Gene3D" id="3.90.226.10">
    <property type="entry name" value="2-enoyl-CoA Hydratase, Chain A, domain 1"/>
    <property type="match status" value="1"/>
</dbReference>
<dbReference type="InterPro" id="IPR029045">
    <property type="entry name" value="ClpP/crotonase-like_dom_sf"/>
</dbReference>
<evidence type="ECO:0000256" key="5">
    <source>
        <dbReference type="ARBA" id="ARBA00023709"/>
    </source>
</evidence>
<comment type="caution">
    <text evidence="8">The sequence shown here is derived from an EMBL/GenBank/DDBJ whole genome shotgun (WGS) entry which is preliminary data.</text>
</comment>
<protein>
    <recommendedName>
        <fullName evidence="2">enoyl-CoA hydratase</fullName>
        <ecNumber evidence="2">4.2.1.17</ecNumber>
    </recommendedName>
</protein>
<organism evidence="8 9">
    <name type="scientific">Nocardioides ginsengisegetis</name>
    <dbReference type="NCBI Taxonomy" id="661491"/>
    <lineage>
        <taxon>Bacteria</taxon>
        <taxon>Bacillati</taxon>
        <taxon>Actinomycetota</taxon>
        <taxon>Actinomycetes</taxon>
        <taxon>Propionibacteriales</taxon>
        <taxon>Nocardioidaceae</taxon>
        <taxon>Nocardioides</taxon>
    </lineage>
</organism>